<dbReference type="EMBL" id="JPVO01000053">
    <property type="protein sequence ID" value="KGR74909.1"/>
    <property type="molecule type" value="Genomic_DNA"/>
</dbReference>
<evidence type="ECO:0000313" key="3">
    <source>
        <dbReference type="Proteomes" id="UP000030408"/>
    </source>
</evidence>
<evidence type="ECO:0000256" key="1">
    <source>
        <dbReference type="SAM" id="SignalP"/>
    </source>
</evidence>
<evidence type="ECO:0000313" key="2">
    <source>
        <dbReference type="EMBL" id="KGR74909.1"/>
    </source>
</evidence>
<organism evidence="2 3">
    <name type="scientific">Ureibacillus sinduriensis BLB-1 = JCM 15800</name>
    <dbReference type="NCBI Taxonomy" id="1384057"/>
    <lineage>
        <taxon>Bacteria</taxon>
        <taxon>Bacillati</taxon>
        <taxon>Bacillota</taxon>
        <taxon>Bacilli</taxon>
        <taxon>Bacillales</taxon>
        <taxon>Caryophanaceae</taxon>
        <taxon>Ureibacillus</taxon>
    </lineage>
</organism>
<sequence length="204" mass="21602">MSIPKKILTGLIASSLVVPSITANLASANSEKPIPLAPKVLTVNSSNEALAKEILENGIISNEVVTENNTFEVPQGFTQFSNYSINDNTLITPFAVDPGGGSTYWDGSFQVNGSVSNSVMIMGLSYAAAFTAKRLRLSEELTATLLAAASLVGTTNITIKGTTYYKLISSTKAEYYSISSVYVNGKLIKTASGSWTAEIDPNTD</sequence>
<comment type="caution">
    <text evidence="2">The sequence shown here is derived from an EMBL/GenBank/DDBJ whole genome shotgun (WGS) entry which is preliminary data.</text>
</comment>
<accession>A0A0A3HR92</accession>
<dbReference type="OrthoDB" id="9985174at2"/>
<dbReference type="AlphaFoldDB" id="A0A0A3HR92"/>
<evidence type="ECO:0008006" key="4">
    <source>
        <dbReference type="Google" id="ProtNLM"/>
    </source>
</evidence>
<keyword evidence="3" id="KW-1185">Reference proteome</keyword>
<name>A0A0A3HR92_9BACL</name>
<dbReference type="RefSeq" id="WP_036201512.1">
    <property type="nucleotide sequence ID" value="NZ_AVCY01000003.1"/>
</dbReference>
<protein>
    <recommendedName>
        <fullName evidence="4">Surface layer protein A domain-containing protein</fullName>
    </recommendedName>
</protein>
<gene>
    <name evidence="2" type="ORF">CD33_14260</name>
</gene>
<keyword evidence="1" id="KW-0732">Signal</keyword>
<feature type="signal peptide" evidence="1">
    <location>
        <begin position="1"/>
        <end position="28"/>
    </location>
</feature>
<dbReference type="Proteomes" id="UP000030408">
    <property type="component" value="Unassembled WGS sequence"/>
</dbReference>
<proteinExistence type="predicted"/>
<reference evidence="2 3" key="1">
    <citation type="submission" date="2014-02" db="EMBL/GenBank/DDBJ databases">
        <title>Draft genome sequence of Lysinibacillus sinduriensis JCM 15800.</title>
        <authorList>
            <person name="Zhang F."/>
            <person name="Wang G."/>
            <person name="Zhang L."/>
        </authorList>
    </citation>
    <scope>NUCLEOTIDE SEQUENCE [LARGE SCALE GENOMIC DNA]</scope>
    <source>
        <strain evidence="2 3">JCM 15800</strain>
    </source>
</reference>
<feature type="chain" id="PRO_5002001563" description="Surface layer protein A domain-containing protein" evidence="1">
    <location>
        <begin position="29"/>
        <end position="204"/>
    </location>
</feature>